<feature type="compositionally biased region" description="Basic and acidic residues" evidence="1">
    <location>
        <begin position="1614"/>
        <end position="1636"/>
    </location>
</feature>
<reference evidence="3" key="2">
    <citation type="journal article" date="2022" name="Microbiol. Resour. Announc.">
        <title>Whole-Genome Sequence of Entomortierella parvispora E1425, a Mucoromycotan Fungus Associated with Burkholderiaceae-Related Endosymbiotic Bacteria.</title>
        <authorList>
            <person name="Herlambang A."/>
            <person name="Guo Y."/>
            <person name="Takashima Y."/>
            <person name="Narisawa K."/>
            <person name="Ohta H."/>
            <person name="Nishizawa T."/>
        </authorList>
    </citation>
    <scope>NUCLEOTIDE SEQUENCE</scope>
    <source>
        <strain evidence="3">E1425</strain>
    </source>
</reference>
<evidence type="ECO:0000256" key="1">
    <source>
        <dbReference type="SAM" id="MobiDB-lite"/>
    </source>
</evidence>
<feature type="compositionally biased region" description="Polar residues" evidence="1">
    <location>
        <begin position="2157"/>
        <end position="2202"/>
    </location>
</feature>
<feature type="region of interest" description="Disordered" evidence="1">
    <location>
        <begin position="280"/>
        <end position="301"/>
    </location>
</feature>
<comment type="caution">
    <text evidence="3">The sequence shown here is derived from an EMBL/GenBank/DDBJ whole genome shotgun (WGS) entry which is preliminary data.</text>
</comment>
<feature type="region of interest" description="Disordered" evidence="1">
    <location>
        <begin position="20"/>
        <end position="48"/>
    </location>
</feature>
<dbReference type="InterPro" id="IPR011993">
    <property type="entry name" value="PH-like_dom_sf"/>
</dbReference>
<feature type="compositionally biased region" description="Polar residues" evidence="1">
    <location>
        <begin position="874"/>
        <end position="883"/>
    </location>
</feature>
<feature type="compositionally biased region" description="Polar residues" evidence="1">
    <location>
        <begin position="846"/>
        <end position="855"/>
    </location>
</feature>
<feature type="compositionally biased region" description="Polar residues" evidence="1">
    <location>
        <begin position="1989"/>
        <end position="2004"/>
    </location>
</feature>
<feature type="region of interest" description="Disordered" evidence="1">
    <location>
        <begin position="67"/>
        <end position="114"/>
    </location>
</feature>
<feature type="compositionally biased region" description="Polar residues" evidence="1">
    <location>
        <begin position="2394"/>
        <end position="2412"/>
    </location>
</feature>
<feature type="compositionally biased region" description="Polar residues" evidence="1">
    <location>
        <begin position="2479"/>
        <end position="2488"/>
    </location>
</feature>
<feature type="compositionally biased region" description="Low complexity" evidence="1">
    <location>
        <begin position="1794"/>
        <end position="1803"/>
    </location>
</feature>
<dbReference type="SUPFAM" id="SSF48065">
    <property type="entry name" value="DBL homology domain (DH-domain)"/>
    <property type="match status" value="1"/>
</dbReference>
<feature type="compositionally biased region" description="Polar residues" evidence="1">
    <location>
        <begin position="2264"/>
        <end position="2286"/>
    </location>
</feature>
<feature type="compositionally biased region" description="Basic and acidic residues" evidence="1">
    <location>
        <begin position="862"/>
        <end position="873"/>
    </location>
</feature>
<feature type="region of interest" description="Disordered" evidence="1">
    <location>
        <begin position="1064"/>
        <end position="1100"/>
    </location>
</feature>
<feature type="compositionally biased region" description="Low complexity" evidence="1">
    <location>
        <begin position="1865"/>
        <end position="1878"/>
    </location>
</feature>
<dbReference type="PROSITE" id="PS00741">
    <property type="entry name" value="DH_1"/>
    <property type="match status" value="1"/>
</dbReference>
<feature type="region of interest" description="Disordered" evidence="1">
    <location>
        <begin position="1855"/>
        <end position="1907"/>
    </location>
</feature>
<dbReference type="Gene3D" id="1.20.900.10">
    <property type="entry name" value="Dbl homology (DH) domain"/>
    <property type="match status" value="1"/>
</dbReference>
<evidence type="ECO:0000259" key="2">
    <source>
        <dbReference type="PROSITE" id="PS50010"/>
    </source>
</evidence>
<feature type="compositionally biased region" description="Polar residues" evidence="1">
    <location>
        <begin position="1077"/>
        <end position="1100"/>
    </location>
</feature>
<feature type="compositionally biased region" description="Low complexity" evidence="1">
    <location>
        <begin position="544"/>
        <end position="554"/>
    </location>
</feature>
<feature type="compositionally biased region" description="Polar residues" evidence="1">
    <location>
        <begin position="1674"/>
        <end position="1690"/>
    </location>
</feature>
<feature type="compositionally biased region" description="Low complexity" evidence="1">
    <location>
        <begin position="2032"/>
        <end position="2052"/>
    </location>
</feature>
<feature type="region of interest" description="Disordered" evidence="1">
    <location>
        <begin position="1775"/>
        <end position="1803"/>
    </location>
</feature>
<feature type="domain" description="DH" evidence="2">
    <location>
        <begin position="1121"/>
        <end position="1316"/>
    </location>
</feature>
<feature type="compositionally biased region" description="Low complexity" evidence="1">
    <location>
        <begin position="2224"/>
        <end position="2262"/>
    </location>
</feature>
<feature type="region of interest" description="Disordered" evidence="1">
    <location>
        <begin position="696"/>
        <end position="722"/>
    </location>
</feature>
<feature type="compositionally biased region" description="Polar residues" evidence="1">
    <location>
        <begin position="1637"/>
        <end position="1655"/>
    </location>
</feature>
<dbReference type="PROSITE" id="PS50010">
    <property type="entry name" value="DH_2"/>
    <property type="match status" value="1"/>
</dbReference>
<feature type="compositionally biased region" description="Basic and acidic residues" evidence="1">
    <location>
        <begin position="1898"/>
        <end position="1907"/>
    </location>
</feature>
<feature type="region of interest" description="Disordered" evidence="1">
    <location>
        <begin position="158"/>
        <end position="195"/>
    </location>
</feature>
<feature type="compositionally biased region" description="Low complexity" evidence="1">
    <location>
        <begin position="2380"/>
        <end position="2393"/>
    </location>
</feature>
<dbReference type="SMART" id="SM00325">
    <property type="entry name" value="RhoGEF"/>
    <property type="match status" value="1"/>
</dbReference>
<feature type="region of interest" description="Disordered" evidence="1">
    <location>
        <begin position="416"/>
        <end position="467"/>
    </location>
</feature>
<feature type="compositionally biased region" description="Basic residues" evidence="1">
    <location>
        <begin position="1697"/>
        <end position="1708"/>
    </location>
</feature>
<dbReference type="PANTHER" id="PTHR12673:SF159">
    <property type="entry name" value="LD03170P"/>
    <property type="match status" value="1"/>
</dbReference>
<dbReference type="GO" id="GO:0005085">
    <property type="term" value="F:guanyl-nucleotide exchange factor activity"/>
    <property type="evidence" value="ECO:0007669"/>
    <property type="project" value="InterPro"/>
</dbReference>
<feature type="region of interest" description="Disordered" evidence="1">
    <location>
        <begin position="2157"/>
        <end position="2312"/>
    </location>
</feature>
<proteinExistence type="predicted"/>
<dbReference type="CDD" id="cd00160">
    <property type="entry name" value="RhoGEF"/>
    <property type="match status" value="1"/>
</dbReference>
<feature type="compositionally biased region" description="Polar residues" evidence="1">
    <location>
        <begin position="184"/>
        <end position="194"/>
    </location>
</feature>
<feature type="region of interest" description="Disordered" evidence="1">
    <location>
        <begin position="2090"/>
        <end position="2114"/>
    </location>
</feature>
<feature type="compositionally biased region" description="Basic and acidic residues" evidence="1">
    <location>
        <begin position="436"/>
        <end position="462"/>
    </location>
</feature>
<organism evidence="3 4">
    <name type="scientific">Entomortierella parvispora</name>
    <dbReference type="NCBI Taxonomy" id="205924"/>
    <lineage>
        <taxon>Eukaryota</taxon>
        <taxon>Fungi</taxon>
        <taxon>Fungi incertae sedis</taxon>
        <taxon>Mucoromycota</taxon>
        <taxon>Mortierellomycotina</taxon>
        <taxon>Mortierellomycetes</taxon>
        <taxon>Mortierellales</taxon>
        <taxon>Mortierellaceae</taxon>
        <taxon>Entomortierella</taxon>
    </lineage>
</organism>
<feature type="compositionally biased region" description="Low complexity" evidence="1">
    <location>
        <begin position="76"/>
        <end position="101"/>
    </location>
</feature>
<feature type="compositionally biased region" description="Polar residues" evidence="1">
    <location>
        <begin position="2021"/>
        <end position="2031"/>
    </location>
</feature>
<feature type="compositionally biased region" description="Basic residues" evidence="1">
    <location>
        <begin position="102"/>
        <end position="114"/>
    </location>
</feature>
<feature type="region of interest" description="Disordered" evidence="1">
    <location>
        <begin position="533"/>
        <end position="599"/>
    </location>
</feature>
<dbReference type="EMBL" id="BQFW01000015">
    <property type="protein sequence ID" value="GJJ79169.1"/>
    <property type="molecule type" value="Genomic_DNA"/>
</dbReference>
<dbReference type="GO" id="GO:0005737">
    <property type="term" value="C:cytoplasm"/>
    <property type="evidence" value="ECO:0007669"/>
    <property type="project" value="TreeGrafter"/>
</dbReference>
<accession>A0A9P3HLX0</accession>
<feature type="region of interest" description="Disordered" evidence="1">
    <location>
        <begin position="2459"/>
        <end position="2506"/>
    </location>
</feature>
<dbReference type="InterPro" id="IPR000219">
    <property type="entry name" value="DH_dom"/>
</dbReference>
<dbReference type="Gene3D" id="2.30.29.30">
    <property type="entry name" value="Pleckstrin-homology domain (PH domain)/Phosphotyrosine-binding domain (PTB)"/>
    <property type="match status" value="1"/>
</dbReference>
<dbReference type="InterPro" id="IPR001331">
    <property type="entry name" value="GDS_CDC24_CS"/>
</dbReference>
<sequence length="2506" mass="272548">MIASPPSRDRYLYQRHHPPALENHPVHHYHNHDRHPTQQHPPAAYTSAPELGANTLTTLVSAVAAPTTPSPQRTALTSSTSIPSFASSSSVSSTGLSISSSLRRKPSYTKRSLKATHRIAIRRIISESHSQQQQDLPALNHNQYYQQQLHNENQCRSCPSKVGMAPSRTLSPSSSYPDVIPCPHQSSPGPSNSRRGVVTEAVFRDQYPCWAISPSSQGAKAHDYRLYPRSPSVSTPPCIPRFNASDPALPFSVSLASPTSTSFPNRSAPLSAISSCPSSASSSSSSSSSSTTSSLSPSVSTSTSSSCYYSLTSNPTPLSPCTPSSKHLASPYPLDRSCDSFHDQDSPRRQPLSSIASTAELQASVVAQGRACRPAYQEQHLQQKHCNQRIAPPQRLHIPPRMTSLPLPDPCCSCTLPTSNHPDRPADRAVASPLSSRHEHEHDHEHDHEQKHHSSREDRPDRPNASLWKARSPANFQSLSSSLSAPSLLSSTTHSLAPFLTDKRSLSTSASWTMPSQTQVVLREILSSQSHVRHTLHQNKIHTLKSLLPSGSRSRPSKSRKVGDESHLPRRRSTLRRKDSSSYNRSSELLRPRRQTTPKFARYLDMKPLPLVRSVSVKKGQGAVEPKLEKPLPPIPRSYDLHGDMGMGGKACIDTHPPSKESLDECAPEQEYLDHDHSPLCADLPHKQDFYEATTTTDLPSKDSEDNHQPAMSTDQRNDHSAKQCIEAAPSVTTDALPAQSLDSQCTLPDTDTTRPSLQLDLFRFPMRKSPTERRLPARSRTRHHRYHQSLPVNIVRLRPRKVADGTSLSPLDALHHTRCSSTATSVSTASDQEFATSDIIKALTGQSEKSQLTPGRNKWSRISDREKKKDRGSSSSTTNSATEKPHYRSGRLRRSESCSSSTLAHRPSLSFNSSKKALLSLQSRRINKPDAKVHRLPEIQTTSVPARPLIVVEDVAVVGDSASVAQQLTTNNGAGLTEAVEKGSVKIDSNKSSSVILQQEETFLSDMTDYQLQVSEKDRLAIDTILQELATPDSFKSGSSDPSLSASAMLTRTCSAPVIVQGDSSLHSHQDPKAPTPNSTGAGTTLDNSSGSTLPSPFHSSLVIDPRSIMEAGESKRFVKRSHALRELVSTEKSYVSDLDTLVNVHLRLLRSKSWFPRTTHSNLLKCTNGLLFTHRRFLSVLDDNLITGADRDQAPLSVYQTLAESFKIMCEDRELYDDFCEQRMRAVKTINRYEGTTTLLTLQRESKDMMIQQGRLNVRVDLKDLLIKPIQRICRYPLLLKEVLRLTSLEDPEYCSVEESHKRMKDLAQDLDSTQKKVERKLLTEQFLKKLDETNLPKKYVFTLFVTGNAANSIVDPPNSHNSRNSYNGNNLSVYPLQASGDQQTTGALQSPAGTSHSEYFDHGLGAEGVVPSPLTREFVGSLGSILLAGALEFVLIPEIPIRLKYYGCFLFESMLIVVKPRKASQYEPRQWLPLRLCELQETTRLDGYTRYGWSLIFDQFRIDFGASGEEEQEIWMRNLRVQIQAAKDAYARLPIGLAAFQTLTSSLPWKMTKAQARSVMSARQLQQQHLILSPSITTSPWSTNSSALSSPSLSSAAFSFGPSSYMTSSLDGEKLNSRGRGTMDEGYEPKETRPTINESCQQAGTRLSTATAENGHRIGGMAASDHPQGIDTPSNPSPSRAPTQTLRPHQTSHLQHHQQQQHHHQQQLPSAHLLPPGSPAPWLLSENRSRTHTFDVTRVFTSSHNGGIKPNQRTLVQNMFKDISAENFWTTASTSSAHPGTPTPQGGNSTPMSYSPCLSSASALSPLPSVSSSRHGSSSPLPLPFWSTSNTSSPSQSGVILSGMARSAVAPEGDADNVGAPLRSAGSSSTSLTSRILRRRDSGNRQSPNGTVHGLPEKSDWDRRRNSATAAIAATLALNFRKNAEPQPSFQHLRRSSMHNDPLFAGSSDHPLQETQDGLYQRISVKARAQLFERRASSFHSSNSSINTVPISSSPLSSKPHTGSGHKIKTSQSHHDISSLQMTPTVRRSSSIQQQQTTADTLQTLSSAAEAAQSRRGTLRRSIQIGSAASPSSSFLAPASSGSLLPPPTAAGAYESHRARASSAAGESGDNSIDKIWTAMGRITHLGKSHSSGRLSSMGQSSQYLHPLHLTADSSVSSRNSAGYDQGQQQHPWDTTTPLSTPRFSCTTLSRQESSSSATPRDAASTPPSNSSPVMAPIPFSPATRATATASEASTSDSCVGSNGGSSAAASTISATHSRSFSEGTNQSTDSDSSLNYFRSGQTMDHHLFFSSSPSSSPRGSTAGPRLTLTPSVSVTSCASISSTDVSSIYSNPLSITDQPHSLAHMNDYPAPLTPIQSRSSDLYHPGLLPNEGSKLSVTTTNTSGYGTSSFPSPSTTLEAAAKNTSGGPSPTAQTAATTTTPTTTPTQERRKSLSVLQTFTHSASQKFKTMIRSPSGLRRRSVMSLSPMTLERSPTLISSLNSTAAVGEHGDGEGVEEGEEEN</sequence>
<feature type="compositionally biased region" description="Acidic residues" evidence="1">
    <location>
        <begin position="2497"/>
        <end position="2506"/>
    </location>
</feature>
<feature type="region of interest" description="Disordered" evidence="1">
    <location>
        <begin position="2377"/>
        <end position="2435"/>
    </location>
</feature>
<keyword evidence="4" id="KW-1185">Reference proteome</keyword>
<dbReference type="SUPFAM" id="SSF50729">
    <property type="entry name" value="PH domain-like"/>
    <property type="match status" value="1"/>
</dbReference>
<name>A0A9P3HLX0_9FUNG</name>
<dbReference type="Pfam" id="PF00621">
    <property type="entry name" value="RhoGEF"/>
    <property type="match status" value="1"/>
</dbReference>
<feature type="compositionally biased region" description="Low complexity" evidence="1">
    <location>
        <begin position="1709"/>
        <end position="1718"/>
    </location>
</feature>
<feature type="compositionally biased region" description="Polar residues" evidence="1">
    <location>
        <begin position="1775"/>
        <end position="1793"/>
    </location>
</feature>
<dbReference type="OrthoDB" id="1716625at2759"/>
<dbReference type="PANTHER" id="PTHR12673">
    <property type="entry name" value="FACIOGENITAL DYSPLASIA PROTEIN"/>
    <property type="match status" value="1"/>
</dbReference>
<gene>
    <name evidence="3" type="ORF">EMPS_11528</name>
</gene>
<feature type="region of interest" description="Disordered" evidence="1">
    <location>
        <begin position="1978"/>
        <end position="2063"/>
    </location>
</feature>
<dbReference type="Proteomes" id="UP000827284">
    <property type="component" value="Unassembled WGS sequence"/>
</dbReference>
<evidence type="ECO:0000313" key="3">
    <source>
        <dbReference type="EMBL" id="GJJ79169.1"/>
    </source>
</evidence>
<protein>
    <recommendedName>
        <fullName evidence="2">DH domain-containing protein</fullName>
    </recommendedName>
</protein>
<feature type="region of interest" description="Disordered" evidence="1">
    <location>
        <begin position="1610"/>
        <end position="1728"/>
    </location>
</feature>
<reference evidence="3" key="1">
    <citation type="submission" date="2021-11" db="EMBL/GenBank/DDBJ databases">
        <authorList>
            <person name="Herlambang A."/>
            <person name="Guo Y."/>
            <person name="Takashima Y."/>
            <person name="Nishizawa T."/>
        </authorList>
    </citation>
    <scope>NUCLEOTIDE SEQUENCE</scope>
    <source>
        <strain evidence="3">E1425</strain>
    </source>
</reference>
<dbReference type="InterPro" id="IPR051092">
    <property type="entry name" value="FYVE_RhoGEF_PH"/>
</dbReference>
<dbReference type="InterPro" id="IPR035899">
    <property type="entry name" value="DBL_dom_sf"/>
</dbReference>
<feature type="region of interest" description="Disordered" evidence="1">
    <location>
        <begin position="846"/>
        <end position="908"/>
    </location>
</feature>
<feature type="compositionally biased region" description="Polar residues" evidence="1">
    <location>
        <begin position="898"/>
        <end position="908"/>
    </location>
</feature>
<dbReference type="GO" id="GO:0035556">
    <property type="term" value="P:intracellular signal transduction"/>
    <property type="evidence" value="ECO:0007669"/>
    <property type="project" value="InterPro"/>
</dbReference>
<evidence type="ECO:0000313" key="4">
    <source>
        <dbReference type="Proteomes" id="UP000827284"/>
    </source>
</evidence>
<feature type="compositionally biased region" description="Low complexity" evidence="1">
    <location>
        <begin position="2414"/>
        <end position="2430"/>
    </location>
</feature>
<feature type="compositionally biased region" description="Basic residues" evidence="1">
    <location>
        <begin position="533"/>
        <end position="543"/>
    </location>
</feature>